<sequence>MAESATARGASTRLLAVVGCARTSRGWQSAVRRRQFLLHTAGLTGATALGAAGLSACSAETDTPLKLLVASYDKSVGSSIGDQWGSLIGAFEKAHPGIGVDLERVPFAKLDQTLARRVKDGDAPDIAQSNLFAPYAEDGRLYGASDLFDVRTEGDFIRSYAEAGMVDRVQYGLPFLASTPRLFYNKALFKQARVKAPRSWAELRDAAVALKAIGVPTPYGLQLGPEAAEDEVLAWLLADGGGYAGLTGYDFANPSNIDTLTWLRDNLVTRGLAGPDPKSLTRTDAYAQFLRGKIGMLIAHPVLMGAADQAEFPYAHAPFPRKLGGAAPPVGLNDWLMAFKQNGRREQCGTFLSYLYGRKSALAYGGSQSALPVTSSASDALRKDPKQRPMWDFIDQMPEAQFQPTNLRSWPEVRNAVRRRIGEGVVKGGNPEEVLEGLDAVAAQAEL</sequence>
<keyword evidence="2" id="KW-1185">Reference proteome</keyword>
<organism evidence="1 2">
    <name type="scientific">Streptomyces venezuelae</name>
    <dbReference type="NCBI Taxonomy" id="54571"/>
    <lineage>
        <taxon>Bacteria</taxon>
        <taxon>Bacillati</taxon>
        <taxon>Actinomycetota</taxon>
        <taxon>Actinomycetes</taxon>
        <taxon>Kitasatosporales</taxon>
        <taxon>Streptomycetaceae</taxon>
        <taxon>Streptomyces</taxon>
    </lineage>
</organism>
<proteinExistence type="predicted"/>
<evidence type="ECO:0000313" key="1">
    <source>
        <dbReference type="EMBL" id="QES27763.1"/>
    </source>
</evidence>
<dbReference type="EMBL" id="CP029193">
    <property type="protein sequence ID" value="QES27763.1"/>
    <property type="molecule type" value="Genomic_DNA"/>
</dbReference>
<evidence type="ECO:0000313" key="2">
    <source>
        <dbReference type="Proteomes" id="UP000323046"/>
    </source>
</evidence>
<dbReference type="PROSITE" id="PS51318">
    <property type="entry name" value="TAT"/>
    <property type="match status" value="1"/>
</dbReference>
<dbReference type="InterPro" id="IPR006059">
    <property type="entry name" value="SBP"/>
</dbReference>
<dbReference type="SUPFAM" id="SSF53850">
    <property type="entry name" value="Periplasmic binding protein-like II"/>
    <property type="match status" value="1"/>
</dbReference>
<gene>
    <name evidence="1" type="ORF">DEJ47_16105</name>
</gene>
<reference evidence="1 2" key="1">
    <citation type="submission" date="2018-05" db="EMBL/GenBank/DDBJ databases">
        <title>Streptomyces venezuelae.</title>
        <authorList>
            <person name="Kim W."/>
            <person name="Lee N."/>
            <person name="Cho B.-K."/>
        </authorList>
    </citation>
    <scope>NUCLEOTIDE SEQUENCE [LARGE SCALE GENOMIC DNA]</scope>
    <source>
        <strain evidence="1 2">ATCC 14583</strain>
    </source>
</reference>
<dbReference type="Proteomes" id="UP000323046">
    <property type="component" value="Chromosome"/>
</dbReference>
<dbReference type="PANTHER" id="PTHR43649">
    <property type="entry name" value="ARABINOSE-BINDING PROTEIN-RELATED"/>
    <property type="match status" value="1"/>
</dbReference>
<name>A0A5P2BBA1_STRVZ</name>
<dbReference type="Gene3D" id="3.40.190.10">
    <property type="entry name" value="Periplasmic binding protein-like II"/>
    <property type="match status" value="2"/>
</dbReference>
<accession>A0A5P2BBA1</accession>
<dbReference type="OrthoDB" id="2509690at2"/>
<dbReference type="InterPro" id="IPR006311">
    <property type="entry name" value="TAT_signal"/>
</dbReference>
<dbReference type="PANTHER" id="PTHR43649:SF30">
    <property type="entry name" value="ABC TRANSPORTER SUBSTRATE-BINDING PROTEIN"/>
    <property type="match status" value="1"/>
</dbReference>
<dbReference type="Pfam" id="PF01547">
    <property type="entry name" value="SBP_bac_1"/>
    <property type="match status" value="1"/>
</dbReference>
<dbReference type="AlphaFoldDB" id="A0A5P2BBA1"/>
<dbReference type="InterPro" id="IPR050490">
    <property type="entry name" value="Bact_solute-bd_prot1"/>
</dbReference>
<protein>
    <submittedName>
        <fullName evidence="1">ABC transporter substrate-binding protein</fullName>
    </submittedName>
</protein>